<dbReference type="PANTHER" id="PTHR19430:SF3">
    <property type="entry name" value="PROTEIN BEX1"/>
    <property type="match status" value="1"/>
</dbReference>
<dbReference type="InterPro" id="IPR007623">
    <property type="entry name" value="BEX"/>
</dbReference>
<accession>A0A452EZ34</accession>
<evidence type="ECO:0000256" key="6">
    <source>
        <dbReference type="ARBA" id="ARBA00022833"/>
    </source>
</evidence>
<keyword evidence="6" id="KW-0862">Zinc</keyword>
<evidence type="ECO:0000256" key="4">
    <source>
        <dbReference type="ARBA" id="ARBA00022490"/>
    </source>
</evidence>
<reference evidence="9 10" key="1">
    <citation type="submission" date="2016-04" db="EMBL/GenBank/DDBJ databases">
        <title>Polished mammalian reference genomes with single-molecule sequencing and chromosome conformation capture applied to the Capra hircus genome.</title>
        <authorList>
            <person name="Bickhart D.M."/>
            <person name="Koren S."/>
            <person name="Rosen B."/>
            <person name="Hastie A."/>
            <person name="Liachko I."/>
            <person name="Sullivan S.T."/>
            <person name="Burton J."/>
            <person name="Sayre B.L."/>
            <person name="Huson H.J."/>
            <person name="Lee J."/>
            <person name="Lam E."/>
            <person name="Kelley C.M."/>
            <person name="Hutchison J.L."/>
            <person name="Zhou Y."/>
            <person name="Sun J."/>
            <person name="Crisa A."/>
            <person name="Schwartz J.C."/>
            <person name="Hammond J.A."/>
            <person name="Schroeder S.G."/>
            <person name="Liu G.E."/>
            <person name="Dunham M."/>
            <person name="Shendure J."/>
            <person name="Sonstegard T.S."/>
            <person name="Phillippy A.M."/>
            <person name="Van Tassell C.P."/>
            <person name="Smith T.P."/>
        </authorList>
    </citation>
    <scope>NUCLEOTIDE SEQUENCE [LARGE SCALE GENOMIC DNA]</scope>
</reference>
<dbReference type="Proteomes" id="UP000291000">
    <property type="component" value="Chromosome 22"/>
</dbReference>
<evidence type="ECO:0000313" key="9">
    <source>
        <dbReference type="Ensembl" id="ENSCHIP00000017299.1"/>
    </source>
</evidence>
<feature type="region of interest" description="Disordered" evidence="8">
    <location>
        <begin position="1"/>
        <end position="37"/>
    </location>
</feature>
<dbReference type="Pfam" id="PF04538">
    <property type="entry name" value="BEX"/>
    <property type="match status" value="1"/>
</dbReference>
<evidence type="ECO:0000256" key="5">
    <source>
        <dbReference type="ARBA" id="ARBA00022723"/>
    </source>
</evidence>
<evidence type="ECO:0000256" key="1">
    <source>
        <dbReference type="ARBA" id="ARBA00004123"/>
    </source>
</evidence>
<keyword evidence="10" id="KW-1185">Reference proteome</keyword>
<organism evidence="9 10">
    <name type="scientific">Capra hircus</name>
    <name type="common">Goat</name>
    <dbReference type="NCBI Taxonomy" id="9925"/>
    <lineage>
        <taxon>Eukaryota</taxon>
        <taxon>Metazoa</taxon>
        <taxon>Chordata</taxon>
        <taxon>Craniata</taxon>
        <taxon>Vertebrata</taxon>
        <taxon>Euteleostomi</taxon>
        <taxon>Mammalia</taxon>
        <taxon>Eutheria</taxon>
        <taxon>Laurasiatheria</taxon>
        <taxon>Artiodactyla</taxon>
        <taxon>Ruminantia</taxon>
        <taxon>Pecora</taxon>
        <taxon>Bovidae</taxon>
        <taxon>Caprinae</taxon>
        <taxon>Capra</taxon>
    </lineage>
</organism>
<dbReference type="GO" id="GO:0046872">
    <property type="term" value="F:metal ion binding"/>
    <property type="evidence" value="ECO:0007669"/>
    <property type="project" value="UniProtKB-KW"/>
</dbReference>
<dbReference type="InterPro" id="IPR021156">
    <property type="entry name" value="TF_A-like/BEX"/>
</dbReference>
<evidence type="ECO:0000256" key="7">
    <source>
        <dbReference type="ARBA" id="ARBA00023242"/>
    </source>
</evidence>
<comment type="subcellular location">
    <subcellularLocation>
        <location evidence="2">Cytoplasm</location>
    </subcellularLocation>
    <subcellularLocation>
        <location evidence="1">Nucleus</location>
    </subcellularLocation>
</comment>
<reference evidence="9" key="3">
    <citation type="submission" date="2025-09" db="UniProtKB">
        <authorList>
            <consortium name="Ensembl"/>
        </authorList>
    </citation>
    <scope>IDENTIFICATION</scope>
</reference>
<dbReference type="GO" id="GO:0005737">
    <property type="term" value="C:cytoplasm"/>
    <property type="evidence" value="ECO:0007669"/>
    <property type="project" value="UniProtKB-SubCell"/>
</dbReference>
<proteinExistence type="inferred from homology"/>
<dbReference type="PANTHER" id="PTHR19430">
    <property type="entry name" value="PROTEIN BEX1-RELATED"/>
    <property type="match status" value="1"/>
</dbReference>
<comment type="similarity">
    <text evidence="3">Belongs to the BEX family.</text>
</comment>
<dbReference type="GO" id="GO:0005102">
    <property type="term" value="F:signaling receptor binding"/>
    <property type="evidence" value="ECO:0007669"/>
    <property type="project" value="TreeGrafter"/>
</dbReference>
<evidence type="ECO:0000313" key="10">
    <source>
        <dbReference type="Proteomes" id="UP000291000"/>
    </source>
</evidence>
<dbReference type="EMBL" id="LWLT01000024">
    <property type="status" value="NOT_ANNOTATED_CDS"/>
    <property type="molecule type" value="Genomic_DNA"/>
</dbReference>
<dbReference type="GO" id="GO:0007165">
    <property type="term" value="P:signal transduction"/>
    <property type="evidence" value="ECO:0007669"/>
    <property type="project" value="TreeGrafter"/>
</dbReference>
<dbReference type="STRING" id="9925.ENSCHIP00000017299"/>
<keyword evidence="5" id="KW-0479">Metal-binding</keyword>
<sequence length="114" mass="13274">MVSKEKQAVKNLNLENDENRQDANTGEPPALPLGAVNTVPRGNCRWFRVRQPILQYRWDVTPRHGEPQEENMETTGKEVRKLMEYLREKDLSHKLWTVGGTPHHDHHDGFRLVP</sequence>
<dbReference type="Ensembl" id="ENSCHIT00000025108.1">
    <property type="protein sequence ID" value="ENSCHIP00000017299.1"/>
    <property type="gene ID" value="ENSCHIG00000017211.1"/>
</dbReference>
<dbReference type="GO" id="GO:0005634">
    <property type="term" value="C:nucleus"/>
    <property type="evidence" value="ECO:0007669"/>
    <property type="project" value="UniProtKB-SubCell"/>
</dbReference>
<evidence type="ECO:0000256" key="3">
    <source>
        <dbReference type="ARBA" id="ARBA00010976"/>
    </source>
</evidence>
<evidence type="ECO:0000256" key="2">
    <source>
        <dbReference type="ARBA" id="ARBA00004496"/>
    </source>
</evidence>
<reference evidence="9" key="2">
    <citation type="submission" date="2025-08" db="UniProtKB">
        <authorList>
            <consortium name="Ensembl"/>
        </authorList>
    </citation>
    <scope>IDENTIFICATION</scope>
</reference>
<evidence type="ECO:0000256" key="8">
    <source>
        <dbReference type="SAM" id="MobiDB-lite"/>
    </source>
</evidence>
<keyword evidence="4" id="KW-0963">Cytoplasm</keyword>
<protein>
    <submittedName>
        <fullName evidence="9">Uncharacterized protein</fullName>
    </submittedName>
</protein>
<name>A0A452EZ34_CAPHI</name>
<keyword evidence="7" id="KW-0539">Nucleus</keyword>
<dbReference type="GeneTree" id="ENSGT00940000153412"/>
<dbReference type="AlphaFoldDB" id="A0A452EZ34"/>